<dbReference type="Gene3D" id="3.30.70.100">
    <property type="match status" value="1"/>
</dbReference>
<dbReference type="KEGG" id="cyj:Cyan7822_3232"/>
<organism evidence="2 3">
    <name type="scientific">Gloeothece verrucosa (strain PCC 7822)</name>
    <name type="common">Cyanothece sp. (strain PCC 7822)</name>
    <dbReference type="NCBI Taxonomy" id="497965"/>
    <lineage>
        <taxon>Bacteria</taxon>
        <taxon>Bacillati</taxon>
        <taxon>Cyanobacteriota</taxon>
        <taxon>Cyanophyceae</taxon>
        <taxon>Oscillatoriophycideae</taxon>
        <taxon>Chroococcales</taxon>
        <taxon>Aphanothecaceae</taxon>
        <taxon>Gloeothece</taxon>
        <taxon>Gloeothece verrucosa</taxon>
    </lineage>
</organism>
<dbReference type="InterPro" id="IPR022512">
    <property type="entry name" value="CHP03792"/>
</dbReference>
<dbReference type="EMBL" id="CP002198">
    <property type="protein sequence ID" value="ADN15184.1"/>
    <property type="molecule type" value="Genomic_DNA"/>
</dbReference>
<evidence type="ECO:0000313" key="3">
    <source>
        <dbReference type="Proteomes" id="UP000008206"/>
    </source>
</evidence>
<dbReference type="RefSeq" id="WP_013323277.1">
    <property type="nucleotide sequence ID" value="NC_014501.1"/>
</dbReference>
<feature type="domain" description="ABM" evidence="1">
    <location>
        <begin position="1"/>
        <end position="63"/>
    </location>
</feature>
<dbReference type="Pfam" id="PF03992">
    <property type="entry name" value="ABM"/>
    <property type="match status" value="1"/>
</dbReference>
<dbReference type="InterPro" id="IPR007138">
    <property type="entry name" value="ABM_dom"/>
</dbReference>
<dbReference type="AlphaFoldDB" id="E0UBW9"/>
<name>E0UBW9_GLOV7</name>
<dbReference type="InterPro" id="IPR011008">
    <property type="entry name" value="Dimeric_a/b-barrel"/>
</dbReference>
<dbReference type="Proteomes" id="UP000008206">
    <property type="component" value="Chromosome"/>
</dbReference>
<sequence length="102" mass="12070">MVIEWLKFRVPAQSREKFIQKDELIWTAALAKFKGFLGKEVWVNPKIDDEIVLVIHWENHEAWSSIPAAALEEIEDKFSQSMRNDEYKLIESGEYQVRKFIS</sequence>
<protein>
    <recommendedName>
        <fullName evidence="1">ABM domain-containing protein</fullName>
    </recommendedName>
</protein>
<accession>E0UBW9</accession>
<keyword evidence="3" id="KW-1185">Reference proteome</keyword>
<dbReference type="HOGENOM" id="CLU_135081_1_0_3"/>
<dbReference type="eggNOG" id="COG2329">
    <property type="taxonomic scope" value="Bacteria"/>
</dbReference>
<dbReference type="SUPFAM" id="SSF54909">
    <property type="entry name" value="Dimeric alpha+beta barrel"/>
    <property type="match status" value="1"/>
</dbReference>
<gene>
    <name evidence="2" type="ordered locus">Cyan7822_3232</name>
</gene>
<dbReference type="STRING" id="497965.Cyan7822_3232"/>
<proteinExistence type="predicted"/>
<evidence type="ECO:0000313" key="2">
    <source>
        <dbReference type="EMBL" id="ADN15184.1"/>
    </source>
</evidence>
<dbReference type="NCBIfam" id="TIGR03792">
    <property type="entry name" value="TIGR03792 family protein"/>
    <property type="match status" value="1"/>
</dbReference>
<reference evidence="3" key="1">
    <citation type="journal article" date="2011" name="MBio">
        <title>Novel metabolic attributes of the genus Cyanothece, comprising a group of unicellular nitrogen-fixing Cyanobacteria.</title>
        <authorList>
            <person name="Bandyopadhyay A."/>
            <person name="Elvitigala T."/>
            <person name="Welsh E."/>
            <person name="Stockel J."/>
            <person name="Liberton M."/>
            <person name="Min H."/>
            <person name="Sherman L.A."/>
            <person name="Pakrasi H.B."/>
        </authorList>
    </citation>
    <scope>NUCLEOTIDE SEQUENCE [LARGE SCALE GENOMIC DNA]</scope>
    <source>
        <strain evidence="3">PCC 7822</strain>
    </source>
</reference>
<dbReference type="OrthoDB" id="531457at2"/>
<evidence type="ECO:0000259" key="1">
    <source>
        <dbReference type="Pfam" id="PF03992"/>
    </source>
</evidence>